<evidence type="ECO:0000313" key="2">
    <source>
        <dbReference type="EMBL" id="QGF24800.1"/>
    </source>
</evidence>
<feature type="transmembrane region" description="Helical" evidence="1">
    <location>
        <begin position="28"/>
        <end position="53"/>
    </location>
</feature>
<keyword evidence="1" id="KW-0812">Transmembrane</keyword>
<keyword evidence="1" id="KW-1133">Transmembrane helix</keyword>
<reference evidence="2 3" key="1">
    <citation type="submission" date="2019-10" db="EMBL/GenBank/DDBJ databases">
        <title>Genomic analysis of Raineyella sp. CBA3103.</title>
        <authorList>
            <person name="Roh S.W."/>
        </authorList>
    </citation>
    <scope>NUCLEOTIDE SEQUENCE [LARGE SCALE GENOMIC DNA]</scope>
    <source>
        <strain evidence="2 3">CBA3103</strain>
    </source>
</reference>
<dbReference type="EMBL" id="CP045725">
    <property type="protein sequence ID" value="QGF24800.1"/>
    <property type="molecule type" value="Genomic_DNA"/>
</dbReference>
<evidence type="ECO:0000313" key="3">
    <source>
        <dbReference type="Proteomes" id="UP000386847"/>
    </source>
</evidence>
<accession>A0A5Q2FCI7</accession>
<keyword evidence="3" id="KW-1185">Reference proteome</keyword>
<dbReference type="Proteomes" id="UP000386847">
    <property type="component" value="Chromosome"/>
</dbReference>
<dbReference type="AlphaFoldDB" id="A0A5Q2FCI7"/>
<organism evidence="2 3">
    <name type="scientific">Raineyella fluvialis</name>
    <dbReference type="NCBI Taxonomy" id="2662261"/>
    <lineage>
        <taxon>Bacteria</taxon>
        <taxon>Bacillati</taxon>
        <taxon>Actinomycetota</taxon>
        <taxon>Actinomycetes</taxon>
        <taxon>Propionibacteriales</taxon>
        <taxon>Propionibacteriaceae</taxon>
        <taxon>Raineyella</taxon>
    </lineage>
</organism>
<dbReference type="KEGG" id="rain:Rai3103_15500"/>
<keyword evidence="1" id="KW-0472">Membrane</keyword>
<sequence>MGLGPAGVAPRSHAGVGWGALWDSVCTVALMVVMAISAVVVGVVVVGVMAGYIS</sequence>
<evidence type="ECO:0000256" key="1">
    <source>
        <dbReference type="SAM" id="Phobius"/>
    </source>
</evidence>
<proteinExistence type="predicted"/>
<gene>
    <name evidence="2" type="ORF">Rai3103_15500</name>
</gene>
<protein>
    <submittedName>
        <fullName evidence="2">Uncharacterized protein</fullName>
    </submittedName>
</protein>
<name>A0A5Q2FCI7_9ACTN</name>